<sequence length="71" mass="7760">MGWSSAHLPIGGAVIDKAGTIGGPAPRVRPSLPLEPSILYSEKLFHNKRFAWGTFAIRYNMPHPPGQHQQA</sequence>
<name>A0A375H9V3_9BURK</name>
<evidence type="ECO:0000313" key="3">
    <source>
        <dbReference type="Proteomes" id="UP000255168"/>
    </source>
</evidence>
<evidence type="ECO:0000313" key="2">
    <source>
        <dbReference type="EMBL" id="SPD48025.1"/>
    </source>
</evidence>
<organism evidence="2 3">
    <name type="scientific">Cupriavidus neocaledonicus</name>
    <dbReference type="NCBI Taxonomy" id="1040979"/>
    <lineage>
        <taxon>Bacteria</taxon>
        <taxon>Pseudomonadati</taxon>
        <taxon>Pseudomonadota</taxon>
        <taxon>Betaproteobacteria</taxon>
        <taxon>Burkholderiales</taxon>
        <taxon>Burkholderiaceae</taxon>
        <taxon>Cupriavidus</taxon>
    </lineage>
</organism>
<gene>
    <name evidence="1" type="ORF">CBM2605_A240022</name>
    <name evidence="2" type="ORF">CBM2607_20011</name>
</gene>
<dbReference type="EMBL" id="LT984806">
    <property type="protein sequence ID" value="SPD48025.1"/>
    <property type="molecule type" value="Genomic_DNA"/>
</dbReference>
<proteinExistence type="predicted"/>
<evidence type="ECO:0000313" key="1">
    <source>
        <dbReference type="EMBL" id="SOZ36020.1"/>
    </source>
</evidence>
<accession>A0A375H9V3</accession>
<reference evidence="3 4" key="1">
    <citation type="submission" date="2018-01" db="EMBL/GenBank/DDBJ databases">
        <authorList>
            <person name="Clerissi C."/>
        </authorList>
    </citation>
    <scope>NUCLEOTIDE SEQUENCE [LARGE SCALE GENOMIC DNA]</scope>
    <source>
        <strain evidence="1">Cupriavidus taiwanensis STM 6082</strain>
        <strain evidence="2">Cupriavidus taiwanensis STM 6160</strain>
    </source>
</reference>
<keyword evidence="4" id="KW-1185">Reference proteome</keyword>
<protein>
    <submittedName>
        <fullName evidence="2">Uncharacterized protein</fullName>
    </submittedName>
</protein>
<evidence type="ECO:0000313" key="4">
    <source>
        <dbReference type="Proteomes" id="UP000256710"/>
    </source>
</evidence>
<dbReference type="Proteomes" id="UP000255168">
    <property type="component" value="Chromosome I"/>
</dbReference>
<dbReference type="AlphaFoldDB" id="A0A375H9V3"/>
<dbReference type="EMBL" id="OFTC01000017">
    <property type="protein sequence ID" value="SOZ36020.1"/>
    <property type="molecule type" value="Genomic_DNA"/>
</dbReference>
<dbReference type="Proteomes" id="UP000256710">
    <property type="component" value="Unassembled WGS sequence"/>
</dbReference>